<dbReference type="Pfam" id="PF03637">
    <property type="entry name" value="Mob1_phocein"/>
    <property type="match status" value="1"/>
</dbReference>
<accession>A0ABM1BPX7</accession>
<dbReference type="PANTHER" id="PTHR22599">
    <property type="entry name" value="MPS ONE BINDER KINASE ACTIVATOR-LIKE MOB"/>
    <property type="match status" value="1"/>
</dbReference>
<gene>
    <name evidence="3" type="primary">LOC106470389</name>
</gene>
<keyword evidence="2" id="KW-1185">Reference proteome</keyword>
<feature type="region of interest" description="Disordered" evidence="1">
    <location>
        <begin position="267"/>
        <end position="298"/>
    </location>
</feature>
<dbReference type="Gene3D" id="1.20.140.30">
    <property type="entry name" value="MOB kinase activator"/>
    <property type="match status" value="1"/>
</dbReference>
<evidence type="ECO:0000313" key="2">
    <source>
        <dbReference type="Proteomes" id="UP000694941"/>
    </source>
</evidence>
<feature type="compositionally biased region" description="Polar residues" evidence="1">
    <location>
        <begin position="283"/>
        <end position="293"/>
    </location>
</feature>
<evidence type="ECO:0000313" key="3">
    <source>
        <dbReference type="RefSeq" id="XP_013786393.1"/>
    </source>
</evidence>
<dbReference type="InterPro" id="IPR036703">
    <property type="entry name" value="MOB_kinase_act_sf"/>
</dbReference>
<dbReference type="SMART" id="SM01388">
    <property type="entry name" value="Mob1_phocein"/>
    <property type="match status" value="1"/>
</dbReference>
<reference evidence="3" key="1">
    <citation type="submission" date="2025-08" db="UniProtKB">
        <authorList>
            <consortium name="RefSeq"/>
        </authorList>
    </citation>
    <scope>IDENTIFICATION</scope>
    <source>
        <tissue evidence="3">Muscle</tissue>
    </source>
</reference>
<name>A0ABM1BPX7_LIMPO</name>
<dbReference type="GeneID" id="106470389"/>
<dbReference type="Proteomes" id="UP000694941">
    <property type="component" value="Unplaced"/>
</dbReference>
<sequence>MGAVIETKMDVAGVAIIDAESEDSDFVLGNEDLLDLRPLDEKLLLNNRKTRRKDKNAVAPSEDVSKLYLNYKVLKCTVPVAQLRELAELPPGLDYNEWLAFNTLAFFDNVNLIYGTVSEFCTVSGCLDMTGHYNRQYLWFDEKDKQCTVAAPLYVDYVMTFIQKTVNDESIFPTKFDKSFPSSFESMVKKIHCLLLHIIAHIYQAHFREILLLNLHAHLNTIFSHFMLFAQQFNLLEASDTEVLRELATVLKLYSLVDPGTETLPISKKYETSSPGHEKSTDKQPVSESSTKSVAPENDALVKTANKRSASSCVVVQSVSSPSLTTLHRRIGSGGHCKSCTMDLAILTRSSSCRSLPVQLQYSTT</sequence>
<feature type="compositionally biased region" description="Basic and acidic residues" evidence="1">
    <location>
        <begin position="268"/>
        <end position="282"/>
    </location>
</feature>
<proteinExistence type="predicted"/>
<dbReference type="SUPFAM" id="SSF101152">
    <property type="entry name" value="Mob1/phocein"/>
    <property type="match status" value="1"/>
</dbReference>
<evidence type="ECO:0000256" key="1">
    <source>
        <dbReference type="SAM" id="MobiDB-lite"/>
    </source>
</evidence>
<dbReference type="RefSeq" id="XP_013786393.1">
    <property type="nucleotide sequence ID" value="XM_013930939.1"/>
</dbReference>
<dbReference type="InterPro" id="IPR005301">
    <property type="entry name" value="MOB_kinase_act_fam"/>
</dbReference>
<protein>
    <submittedName>
        <fullName evidence="3">MOB kinase activator 2-like</fullName>
    </submittedName>
</protein>
<organism evidence="2 3">
    <name type="scientific">Limulus polyphemus</name>
    <name type="common">Atlantic horseshoe crab</name>
    <dbReference type="NCBI Taxonomy" id="6850"/>
    <lineage>
        <taxon>Eukaryota</taxon>
        <taxon>Metazoa</taxon>
        <taxon>Ecdysozoa</taxon>
        <taxon>Arthropoda</taxon>
        <taxon>Chelicerata</taxon>
        <taxon>Merostomata</taxon>
        <taxon>Xiphosura</taxon>
        <taxon>Limulidae</taxon>
        <taxon>Limulus</taxon>
    </lineage>
</organism>